<dbReference type="OrthoDB" id="2884925at2759"/>
<accession>A0A4Y9YZB5</accession>
<feature type="compositionally biased region" description="Acidic residues" evidence="1">
    <location>
        <begin position="730"/>
        <end position="758"/>
    </location>
</feature>
<organism evidence="2 3">
    <name type="scientific">Dentipellis fragilis</name>
    <dbReference type="NCBI Taxonomy" id="205917"/>
    <lineage>
        <taxon>Eukaryota</taxon>
        <taxon>Fungi</taxon>
        <taxon>Dikarya</taxon>
        <taxon>Basidiomycota</taxon>
        <taxon>Agaricomycotina</taxon>
        <taxon>Agaricomycetes</taxon>
        <taxon>Russulales</taxon>
        <taxon>Hericiaceae</taxon>
        <taxon>Dentipellis</taxon>
    </lineage>
</organism>
<gene>
    <name evidence="2" type="ORF">EVG20_g4088</name>
</gene>
<comment type="caution">
    <text evidence="2">The sequence shown here is derived from an EMBL/GenBank/DDBJ whole genome shotgun (WGS) entry which is preliminary data.</text>
</comment>
<proteinExistence type="predicted"/>
<dbReference type="AlphaFoldDB" id="A0A4Y9YZB5"/>
<dbReference type="Proteomes" id="UP000298327">
    <property type="component" value="Unassembled WGS sequence"/>
</dbReference>
<feature type="region of interest" description="Disordered" evidence="1">
    <location>
        <begin position="726"/>
        <end position="758"/>
    </location>
</feature>
<sequence length="758" mass="83833">MHAPTGLRLAVRSSTGACLPYVFVSRNSPNVFGKTFQDSLKKRCPDSGPIHHRRLRTHNFISHRLRAVNRIPTLHIGPTKYLVLMSAAYPLPMTSCRTSETLLHDRLELVHGDTSLYRPPERNVNEGDHNFYFQAARRRVAPIDILFIRYTHAHGTPVEIKDAYVKNGVVCTIFQQSSGTIICELSVSPQMRAESVPSLLKLAPHVASPHTAGSKIGCCASSSTFPMIALTWSHNFLYSASEDAMASALVVGGPRRPAGKCEPTQELEELNATRAAVSLPLEILVLIFSNLLSSSPPTRKGAGTELGWIRPPFYGQGSPTSDLSGQESLERAGNAPLCLDRYEANSDTSPPVEDIASRLAQMRVLPIIGLHDILRPLVDRLHGPAPRLESLEVEIRDEEDEAQDHPICEMTKLEDSRLFNTMYASESEEPRHDLEPVSLPHLKDFTIDQNKAVCAAFLRNVVVGPQADVTVYCMESMNPAWETDGDIRTLLKFMANHVRSPGAHECDSDCDSDCDADPDPCPYLSYQFNLAPDGEIEIITRTGDADQRESVQVRLPTDNSDDWLPRLKTMFSMVPPDRLTIIEMRNEVGVSVGAWTEVFVITGLHWPKVHGLLVELDRDFSFLIALLDLNTEAIPALRAVVIDAELGLALNMLDEVASCVMSARERGVPLDRITLRMAPESEGVEQWKDMLAAVVPDFRYSADAGTGQGFYGLPLSFSEAMLLRWNFGEGSDEEEEPEGEEGEEEQDGDGEEAEDEAI</sequence>
<name>A0A4Y9YZB5_9AGAM</name>
<evidence type="ECO:0000313" key="2">
    <source>
        <dbReference type="EMBL" id="TFY67018.1"/>
    </source>
</evidence>
<evidence type="ECO:0000256" key="1">
    <source>
        <dbReference type="SAM" id="MobiDB-lite"/>
    </source>
</evidence>
<evidence type="ECO:0000313" key="3">
    <source>
        <dbReference type="Proteomes" id="UP000298327"/>
    </source>
</evidence>
<protein>
    <submittedName>
        <fullName evidence="2">Uncharacterized protein</fullName>
    </submittedName>
</protein>
<dbReference type="EMBL" id="SEOQ01000202">
    <property type="protein sequence ID" value="TFY67018.1"/>
    <property type="molecule type" value="Genomic_DNA"/>
</dbReference>
<reference evidence="2 3" key="1">
    <citation type="submission" date="2019-02" db="EMBL/GenBank/DDBJ databases">
        <title>Genome sequencing of the rare red list fungi Dentipellis fragilis.</title>
        <authorList>
            <person name="Buettner E."/>
            <person name="Kellner H."/>
        </authorList>
    </citation>
    <scope>NUCLEOTIDE SEQUENCE [LARGE SCALE GENOMIC DNA]</scope>
    <source>
        <strain evidence="2 3">DSM 105465</strain>
    </source>
</reference>
<keyword evidence="3" id="KW-1185">Reference proteome</keyword>